<feature type="compositionally biased region" description="Polar residues" evidence="1">
    <location>
        <begin position="53"/>
        <end position="67"/>
    </location>
</feature>
<sequence length="237" mass="25062">MLSRAILCLLVFISSSQGLVLCGRKAANSPRLPQLLELRGGMQPATPLPSKPANVSQPSNQSKGSTRPLNPHAIFGVRDAATAALGLSAAGAVQWCCATNIMAKMMAFVPAHIRKPVWVLLSGTLAAVLFLFVRLTNPSRALVVNRVLSKLAFNRETESTLPSLALVFILGILAAIQALPAYDLRLLWTMFSSLALVIGAAAVKFGGKRPSFGELLDSAWDSFSSSFSSSGASSPVR</sequence>
<name>A0A7S0PVW7_9EUKA</name>
<reference evidence="4" key="1">
    <citation type="submission" date="2021-01" db="EMBL/GenBank/DDBJ databases">
        <authorList>
            <person name="Corre E."/>
            <person name="Pelletier E."/>
            <person name="Niang G."/>
            <person name="Scheremetjew M."/>
            <person name="Finn R."/>
            <person name="Kale V."/>
            <person name="Holt S."/>
            <person name="Cochrane G."/>
            <person name="Meng A."/>
            <person name="Brown T."/>
            <person name="Cohen L."/>
        </authorList>
    </citation>
    <scope>NUCLEOTIDE SEQUENCE</scope>
    <source>
        <strain evidence="4">PLY182g</strain>
    </source>
</reference>
<keyword evidence="2" id="KW-0812">Transmembrane</keyword>
<dbReference type="AlphaFoldDB" id="A0A7S0PVW7"/>
<feature type="signal peptide" evidence="3">
    <location>
        <begin position="1"/>
        <end position="18"/>
    </location>
</feature>
<proteinExistence type="predicted"/>
<keyword evidence="2" id="KW-0472">Membrane</keyword>
<feature type="transmembrane region" description="Helical" evidence="2">
    <location>
        <begin position="160"/>
        <end position="180"/>
    </location>
</feature>
<organism evidence="4">
    <name type="scientific">Coccolithus braarudii</name>
    <dbReference type="NCBI Taxonomy" id="221442"/>
    <lineage>
        <taxon>Eukaryota</taxon>
        <taxon>Haptista</taxon>
        <taxon>Haptophyta</taxon>
        <taxon>Prymnesiophyceae</taxon>
        <taxon>Coccolithales</taxon>
        <taxon>Coccolithaceae</taxon>
        <taxon>Coccolithus</taxon>
    </lineage>
</organism>
<evidence type="ECO:0000256" key="3">
    <source>
        <dbReference type="SAM" id="SignalP"/>
    </source>
</evidence>
<accession>A0A7S0PVW7</accession>
<evidence type="ECO:0000256" key="2">
    <source>
        <dbReference type="SAM" id="Phobius"/>
    </source>
</evidence>
<keyword evidence="2" id="KW-1133">Transmembrane helix</keyword>
<dbReference type="EMBL" id="HBEY01005138">
    <property type="protein sequence ID" value="CAD8599163.1"/>
    <property type="molecule type" value="Transcribed_RNA"/>
</dbReference>
<evidence type="ECO:0000256" key="1">
    <source>
        <dbReference type="SAM" id="MobiDB-lite"/>
    </source>
</evidence>
<feature type="chain" id="PRO_5031510572" evidence="3">
    <location>
        <begin position="19"/>
        <end position="237"/>
    </location>
</feature>
<keyword evidence="3" id="KW-0732">Signal</keyword>
<feature type="region of interest" description="Disordered" evidence="1">
    <location>
        <begin position="43"/>
        <end position="67"/>
    </location>
</feature>
<evidence type="ECO:0000313" key="4">
    <source>
        <dbReference type="EMBL" id="CAD8599163.1"/>
    </source>
</evidence>
<feature type="transmembrane region" description="Helical" evidence="2">
    <location>
        <begin position="186"/>
        <end position="203"/>
    </location>
</feature>
<gene>
    <name evidence="4" type="ORF">CPEL01642_LOCUS2493</name>
</gene>
<protein>
    <submittedName>
        <fullName evidence="4">Uncharacterized protein</fullName>
    </submittedName>
</protein>
<feature type="transmembrane region" description="Helical" evidence="2">
    <location>
        <begin position="117"/>
        <end position="136"/>
    </location>
</feature>